<organism evidence="5 6">
    <name type="scientific">Niallia taxi</name>
    <dbReference type="NCBI Taxonomy" id="2499688"/>
    <lineage>
        <taxon>Bacteria</taxon>
        <taxon>Bacillati</taxon>
        <taxon>Bacillota</taxon>
        <taxon>Bacilli</taxon>
        <taxon>Bacillales</taxon>
        <taxon>Bacillaceae</taxon>
        <taxon>Niallia</taxon>
    </lineage>
</organism>
<keyword evidence="1" id="KW-0805">Transcription regulation</keyword>
<keyword evidence="2" id="KW-0238">DNA-binding</keyword>
<evidence type="ECO:0000259" key="4">
    <source>
        <dbReference type="PROSITE" id="PS50949"/>
    </source>
</evidence>
<dbReference type="SMART" id="SM00866">
    <property type="entry name" value="UTRA"/>
    <property type="match status" value="1"/>
</dbReference>
<feature type="domain" description="HTH gntR-type" evidence="4">
    <location>
        <begin position="8"/>
        <end position="76"/>
    </location>
</feature>
<evidence type="ECO:0000256" key="3">
    <source>
        <dbReference type="ARBA" id="ARBA00023163"/>
    </source>
</evidence>
<dbReference type="InterPro" id="IPR050679">
    <property type="entry name" value="Bact_HTH_transcr_reg"/>
</dbReference>
<dbReference type="NCBIfam" id="NF008491">
    <property type="entry name" value="PRK11402.1"/>
    <property type="match status" value="1"/>
</dbReference>
<proteinExistence type="predicted"/>
<dbReference type="EMBL" id="RZTZ01000004">
    <property type="protein sequence ID" value="RVT62561.1"/>
    <property type="molecule type" value="Genomic_DNA"/>
</dbReference>
<dbReference type="AlphaFoldDB" id="A0A3S2W413"/>
<sequence>MLNSDSSVPLYLQLKQAISENINRGVYIQGERLPTETELCEAYNVSRITVRKAVLDLVEEGLLVRQQGKGTFVKRPKLTRELVSVNGYSEYMVSSGNTPHYKLLSYTIKEATKDTSEKLNIPIGCNVLELRRILYRDKEPLSYEITTYSLDLFPELDKHISEDVSMHWILNEMYDAIPARNNKILNVVFASSEEAEALSCGISDPLYELEKIAYNDEQVAIYMSILYYHTNHVSFTISSPFEQK</sequence>
<dbReference type="InterPro" id="IPR036388">
    <property type="entry name" value="WH-like_DNA-bd_sf"/>
</dbReference>
<dbReference type="Pfam" id="PF00392">
    <property type="entry name" value="GntR"/>
    <property type="match status" value="1"/>
</dbReference>
<dbReference type="FunFam" id="1.10.10.10:FF:000079">
    <property type="entry name" value="GntR family transcriptional regulator"/>
    <property type="match status" value="1"/>
</dbReference>
<dbReference type="GO" id="GO:0003700">
    <property type="term" value="F:DNA-binding transcription factor activity"/>
    <property type="evidence" value="ECO:0007669"/>
    <property type="project" value="InterPro"/>
</dbReference>
<keyword evidence="6" id="KW-1185">Reference proteome</keyword>
<dbReference type="GO" id="GO:0003677">
    <property type="term" value="F:DNA binding"/>
    <property type="evidence" value="ECO:0007669"/>
    <property type="project" value="UniProtKB-KW"/>
</dbReference>
<evidence type="ECO:0000256" key="1">
    <source>
        <dbReference type="ARBA" id="ARBA00023015"/>
    </source>
</evidence>
<dbReference type="RefSeq" id="WP_127738512.1">
    <property type="nucleotide sequence ID" value="NZ_JAMAVA010000001.1"/>
</dbReference>
<dbReference type="CDD" id="cd07377">
    <property type="entry name" value="WHTH_GntR"/>
    <property type="match status" value="1"/>
</dbReference>
<evidence type="ECO:0000313" key="6">
    <source>
        <dbReference type="Proteomes" id="UP000288024"/>
    </source>
</evidence>
<dbReference type="PANTHER" id="PTHR44846:SF1">
    <property type="entry name" value="MANNOSYL-D-GLYCERATE TRANSPORT_METABOLISM SYSTEM REPRESSOR MNGR-RELATED"/>
    <property type="match status" value="1"/>
</dbReference>
<dbReference type="Gene3D" id="3.40.1410.10">
    <property type="entry name" value="Chorismate lyase-like"/>
    <property type="match status" value="1"/>
</dbReference>
<name>A0A3S2W413_9BACI</name>
<dbReference type="InterPro" id="IPR011663">
    <property type="entry name" value="UTRA"/>
</dbReference>
<dbReference type="PROSITE" id="PS50949">
    <property type="entry name" value="HTH_GNTR"/>
    <property type="match status" value="1"/>
</dbReference>
<dbReference type="Pfam" id="PF07702">
    <property type="entry name" value="UTRA"/>
    <property type="match status" value="1"/>
</dbReference>
<dbReference type="InterPro" id="IPR028978">
    <property type="entry name" value="Chorismate_lyase_/UTRA_dom_sf"/>
</dbReference>
<dbReference type="InterPro" id="IPR036390">
    <property type="entry name" value="WH_DNA-bd_sf"/>
</dbReference>
<comment type="caution">
    <text evidence="5">The sequence shown here is derived from an EMBL/GenBank/DDBJ whole genome shotgun (WGS) entry which is preliminary data.</text>
</comment>
<reference evidence="5 6" key="1">
    <citation type="submission" date="2019-01" db="EMBL/GenBank/DDBJ databases">
        <title>Bacillus sp. M5HDSG1-1, whole genome shotgun sequence.</title>
        <authorList>
            <person name="Tuo L."/>
        </authorList>
    </citation>
    <scope>NUCLEOTIDE SEQUENCE [LARGE SCALE GENOMIC DNA]</scope>
    <source>
        <strain evidence="5 6">M5HDSG1-1</strain>
    </source>
</reference>
<dbReference type="InterPro" id="IPR000524">
    <property type="entry name" value="Tscrpt_reg_HTH_GntR"/>
</dbReference>
<evidence type="ECO:0000313" key="5">
    <source>
        <dbReference type="EMBL" id="RVT62561.1"/>
    </source>
</evidence>
<dbReference type="SMART" id="SM00345">
    <property type="entry name" value="HTH_GNTR"/>
    <property type="match status" value="1"/>
</dbReference>
<protein>
    <submittedName>
        <fullName evidence="5">Transcriptional regulator PhoB</fullName>
    </submittedName>
</protein>
<dbReference type="SUPFAM" id="SSF64288">
    <property type="entry name" value="Chorismate lyase-like"/>
    <property type="match status" value="1"/>
</dbReference>
<keyword evidence="3" id="KW-0804">Transcription</keyword>
<accession>A0A3S2W413</accession>
<evidence type="ECO:0000256" key="2">
    <source>
        <dbReference type="ARBA" id="ARBA00023125"/>
    </source>
</evidence>
<dbReference type="SUPFAM" id="SSF46785">
    <property type="entry name" value="Winged helix' DNA-binding domain"/>
    <property type="match status" value="1"/>
</dbReference>
<dbReference type="PANTHER" id="PTHR44846">
    <property type="entry name" value="MANNOSYL-D-GLYCERATE TRANSPORT/METABOLISM SYSTEM REPRESSOR MNGR-RELATED"/>
    <property type="match status" value="1"/>
</dbReference>
<dbReference type="GO" id="GO:0045892">
    <property type="term" value="P:negative regulation of DNA-templated transcription"/>
    <property type="evidence" value="ECO:0007669"/>
    <property type="project" value="TreeGrafter"/>
</dbReference>
<dbReference type="Gene3D" id="1.10.10.10">
    <property type="entry name" value="Winged helix-like DNA-binding domain superfamily/Winged helix DNA-binding domain"/>
    <property type="match status" value="1"/>
</dbReference>
<dbReference type="PRINTS" id="PR00035">
    <property type="entry name" value="HTHGNTR"/>
</dbReference>
<dbReference type="Proteomes" id="UP000288024">
    <property type="component" value="Unassembled WGS sequence"/>
</dbReference>
<gene>
    <name evidence="5" type="primary">phoB</name>
    <name evidence="5" type="ORF">EM808_12305</name>
</gene>